<dbReference type="Gene3D" id="3.40.50.720">
    <property type="entry name" value="NAD(P)-binding Rossmann-like Domain"/>
    <property type="match status" value="1"/>
</dbReference>
<dbReference type="EMBL" id="SKBQ01000027">
    <property type="protein sequence ID" value="TPX14595.1"/>
    <property type="molecule type" value="Genomic_DNA"/>
</dbReference>
<reference evidence="4 5" key="1">
    <citation type="submission" date="2019-06" db="EMBL/GenBank/DDBJ databases">
        <title>Draft genome sequence of the filamentous fungus Phialemoniopsis curvata isolated from diesel fuel.</title>
        <authorList>
            <person name="Varaljay V.A."/>
            <person name="Lyon W.J."/>
            <person name="Crouch A.L."/>
            <person name="Drake C.E."/>
            <person name="Hollomon J.M."/>
            <person name="Nadeau L.J."/>
            <person name="Nunn H.S."/>
            <person name="Stevenson B.S."/>
            <person name="Bojanowski C.L."/>
            <person name="Crookes-Goodson W.J."/>
        </authorList>
    </citation>
    <scope>NUCLEOTIDE SEQUENCE [LARGE SCALE GENOMIC DNA]</scope>
    <source>
        <strain evidence="4 5">D216</strain>
    </source>
</reference>
<feature type="domain" description="Enoyl reductase (ER)" evidence="3">
    <location>
        <begin position="13"/>
        <end position="340"/>
    </location>
</feature>
<keyword evidence="2" id="KW-0560">Oxidoreductase</keyword>
<dbReference type="PANTHER" id="PTHR45348:SF2">
    <property type="entry name" value="ZINC-TYPE ALCOHOL DEHYDROGENASE-LIKE PROTEIN C2E1P3.01"/>
    <property type="match status" value="1"/>
</dbReference>
<dbReference type="Gene3D" id="3.90.180.10">
    <property type="entry name" value="Medium-chain alcohol dehydrogenases, catalytic domain"/>
    <property type="match status" value="1"/>
</dbReference>
<gene>
    <name evidence="4" type="ORF">E0L32_005287</name>
</gene>
<dbReference type="InterPro" id="IPR047122">
    <property type="entry name" value="Trans-enoyl_RdTase-like"/>
</dbReference>
<comment type="caution">
    <text evidence="4">The sequence shown here is derived from an EMBL/GenBank/DDBJ whole genome shotgun (WGS) entry which is preliminary data.</text>
</comment>
<protein>
    <recommendedName>
        <fullName evidence="3">Enoyl reductase (ER) domain-containing protein</fullName>
    </recommendedName>
</protein>
<dbReference type="RefSeq" id="XP_030996306.1">
    <property type="nucleotide sequence ID" value="XM_031139793.1"/>
</dbReference>
<dbReference type="InParanoid" id="A0A507AUV8"/>
<dbReference type="GO" id="GO:0016651">
    <property type="term" value="F:oxidoreductase activity, acting on NAD(P)H"/>
    <property type="evidence" value="ECO:0007669"/>
    <property type="project" value="InterPro"/>
</dbReference>
<sequence>MPSNTAAVLTAVKTPFEIKEHPYPEPKDHEVVVRARALALNPADWAQQAFGPAFFLGMTLPCVVGGDVAGDVEQVGAKVEGIRPGDRVAGLSTAAFQHHVLLPDHMLTPIPDALSYEQASVLPLTLSTAVKALFHPDYLGMRVPAAAGPRAEPTGETVLIWGASTSVGSSAIQLAVAAGYEVITTASPGNFARAKRLGASAVFDYNSPTVKEDLVAAFRGKRTAGAVPNAGLDFSVYPAVIDACAVVVASVPGKKFLACTMARPNLDELPEGVEGKFVDVLRPDTELAYKIYREYLPAALADGSFVAEPKAQVIGKGLEAIQGGLDQFQSKVLSATKLVVTL</sequence>
<dbReference type="SMART" id="SM00829">
    <property type="entry name" value="PKS_ER"/>
    <property type="match status" value="1"/>
</dbReference>
<evidence type="ECO:0000259" key="3">
    <source>
        <dbReference type="SMART" id="SM00829"/>
    </source>
</evidence>
<dbReference type="PANTHER" id="PTHR45348">
    <property type="entry name" value="HYPOTHETICAL OXIDOREDUCTASE (EUROFUNG)"/>
    <property type="match status" value="1"/>
</dbReference>
<dbReference type="InterPro" id="IPR020843">
    <property type="entry name" value="ER"/>
</dbReference>
<dbReference type="OrthoDB" id="3509362at2759"/>
<dbReference type="InterPro" id="IPR036291">
    <property type="entry name" value="NAD(P)-bd_dom_sf"/>
</dbReference>
<dbReference type="STRING" id="1093900.A0A507AUV8"/>
<accession>A0A507AUV8</accession>
<dbReference type="GeneID" id="41972734"/>
<comment type="similarity">
    <text evidence="1">Belongs to the zinc-containing alcohol dehydrogenase family.</text>
</comment>
<evidence type="ECO:0000256" key="1">
    <source>
        <dbReference type="ARBA" id="ARBA00008072"/>
    </source>
</evidence>
<dbReference type="SUPFAM" id="SSF50129">
    <property type="entry name" value="GroES-like"/>
    <property type="match status" value="1"/>
</dbReference>
<dbReference type="SUPFAM" id="SSF51735">
    <property type="entry name" value="NAD(P)-binding Rossmann-fold domains"/>
    <property type="match status" value="1"/>
</dbReference>
<name>A0A507AUV8_9PEZI</name>
<dbReference type="InterPro" id="IPR011032">
    <property type="entry name" value="GroES-like_sf"/>
</dbReference>
<dbReference type="CDD" id="cd08249">
    <property type="entry name" value="enoyl_reductase_like"/>
    <property type="match status" value="1"/>
</dbReference>
<evidence type="ECO:0000313" key="4">
    <source>
        <dbReference type="EMBL" id="TPX14595.1"/>
    </source>
</evidence>
<dbReference type="InterPro" id="IPR013154">
    <property type="entry name" value="ADH-like_N"/>
</dbReference>
<proteinExistence type="inferred from homology"/>
<dbReference type="AlphaFoldDB" id="A0A507AUV8"/>
<evidence type="ECO:0000256" key="2">
    <source>
        <dbReference type="ARBA" id="ARBA00023002"/>
    </source>
</evidence>
<keyword evidence="5" id="KW-1185">Reference proteome</keyword>
<dbReference type="Proteomes" id="UP000319257">
    <property type="component" value="Unassembled WGS sequence"/>
</dbReference>
<organism evidence="4 5">
    <name type="scientific">Thyridium curvatum</name>
    <dbReference type="NCBI Taxonomy" id="1093900"/>
    <lineage>
        <taxon>Eukaryota</taxon>
        <taxon>Fungi</taxon>
        <taxon>Dikarya</taxon>
        <taxon>Ascomycota</taxon>
        <taxon>Pezizomycotina</taxon>
        <taxon>Sordariomycetes</taxon>
        <taxon>Sordariomycetidae</taxon>
        <taxon>Thyridiales</taxon>
        <taxon>Thyridiaceae</taxon>
        <taxon>Thyridium</taxon>
    </lineage>
</organism>
<evidence type="ECO:0000313" key="5">
    <source>
        <dbReference type="Proteomes" id="UP000319257"/>
    </source>
</evidence>
<dbReference type="Pfam" id="PF08240">
    <property type="entry name" value="ADH_N"/>
    <property type="match status" value="1"/>
</dbReference>